<gene>
    <name evidence="3" type="primary">ABSGL_11042.1 scaffold 12129</name>
</gene>
<dbReference type="Pfam" id="PF07534">
    <property type="entry name" value="TLD"/>
    <property type="match status" value="1"/>
</dbReference>
<dbReference type="AlphaFoldDB" id="A0A163K8E0"/>
<proteinExistence type="predicted"/>
<organism evidence="3">
    <name type="scientific">Absidia glauca</name>
    <name type="common">Pin mould</name>
    <dbReference type="NCBI Taxonomy" id="4829"/>
    <lineage>
        <taxon>Eukaryota</taxon>
        <taxon>Fungi</taxon>
        <taxon>Fungi incertae sedis</taxon>
        <taxon>Mucoromycota</taxon>
        <taxon>Mucoromycotina</taxon>
        <taxon>Mucoromycetes</taxon>
        <taxon>Mucorales</taxon>
        <taxon>Cunninghamellaceae</taxon>
        <taxon>Absidia</taxon>
    </lineage>
</organism>
<evidence type="ECO:0000256" key="1">
    <source>
        <dbReference type="SAM" id="MobiDB-lite"/>
    </source>
</evidence>
<evidence type="ECO:0000313" key="4">
    <source>
        <dbReference type="Proteomes" id="UP000078561"/>
    </source>
</evidence>
<dbReference type="OMA" id="KQWERLY"/>
<protein>
    <recommendedName>
        <fullName evidence="2">TLDc domain-containing protein</fullName>
    </recommendedName>
</protein>
<dbReference type="InParanoid" id="A0A163K8E0"/>
<dbReference type="Proteomes" id="UP000078561">
    <property type="component" value="Unassembled WGS sequence"/>
</dbReference>
<dbReference type="PANTHER" id="PTHR23354">
    <property type="entry name" value="NUCLEOLAR PROTEIN 7/ESTROGEN RECEPTOR COACTIVATOR-RELATED"/>
    <property type="match status" value="1"/>
</dbReference>
<accession>A0A163K8E0</accession>
<dbReference type="PROSITE" id="PS51886">
    <property type="entry name" value="TLDC"/>
    <property type="match status" value="1"/>
</dbReference>
<dbReference type="STRING" id="4829.A0A163K8E0"/>
<evidence type="ECO:0000259" key="2">
    <source>
        <dbReference type="PROSITE" id="PS51886"/>
    </source>
</evidence>
<reference evidence="3" key="1">
    <citation type="submission" date="2016-04" db="EMBL/GenBank/DDBJ databases">
        <authorList>
            <person name="Evans L.H."/>
            <person name="Alamgir A."/>
            <person name="Owens N."/>
            <person name="Weber N.D."/>
            <person name="Virtaneva K."/>
            <person name="Barbian K."/>
            <person name="Babar A."/>
            <person name="Rosenke K."/>
        </authorList>
    </citation>
    <scope>NUCLEOTIDE SEQUENCE [LARGE SCALE GENOMIC DNA]</scope>
    <source>
        <strain evidence="3">CBS 101.48</strain>
    </source>
</reference>
<dbReference type="OrthoDB" id="289228at2759"/>
<evidence type="ECO:0000313" key="3">
    <source>
        <dbReference type="EMBL" id="SAM05173.1"/>
    </source>
</evidence>
<keyword evidence="4" id="KW-1185">Reference proteome</keyword>
<dbReference type="InterPro" id="IPR006571">
    <property type="entry name" value="TLDc_dom"/>
</dbReference>
<dbReference type="EMBL" id="LT554433">
    <property type="protein sequence ID" value="SAM05173.1"/>
    <property type="molecule type" value="Genomic_DNA"/>
</dbReference>
<feature type="region of interest" description="Disordered" evidence="1">
    <location>
        <begin position="1"/>
        <end position="35"/>
    </location>
</feature>
<feature type="domain" description="TLDc" evidence="2">
    <location>
        <begin position="373"/>
        <end position="572"/>
    </location>
</feature>
<feature type="compositionally biased region" description="Low complexity" evidence="1">
    <location>
        <begin position="1"/>
        <end position="27"/>
    </location>
</feature>
<sequence>MGQSNSSETGTATVATTSTATVTSRHSSSGDDALSSIPTLKRKKSLQHVKQKLTRSELRALYNTFQHLKTTSPDHGDFIEAKRFLEQLHLPSTLEPAGILLFKSFSRLGAYPNCDLISAPIHLSWNSFLTAFAVLTGKLDDPKQDAAIFETAFFDSLAILPRPGTTSSTTAVTTTVEVTTTEETLEAPPLPNELPSKSSTQGFTLADLGIQFDDDDAGLDSDTQATTPEDTLKILRNDLKELFILALWIVHAEHADQRSTTPDIDCIRQLADSLTNTIYDMDNHLTATTATDDDDDDNDSASCISHHAFCTWKSRNAPYLFKTIQSFIYTRFAMTTTRPGTEDGTDDHDDTSSLRTIDLVLSQDVAPLPIDTDILDTNNCALLTWCLPPIYLTSKQWERLYSGDEDGFSMNRFEKHVFKYPGPTLLVMKIQVTHDNNQGGRKIETPQDITLAALISEPWKQGRNFWGSDQTFLMELQPRFELFRSTGRNEQYVYCQQQAGIAFGGTTTHPPPRKMGPGAMDGCVLFLDNTLQAGRYYQEMYPVAPTLEKSQQHHASFDYGFDVCHLEIFGLGAEKLMIAQKKAWAFESQDAARRAGVQIRQQDGQVDKEILKMAGIIQDDHHHYEGKQQRDQR</sequence>
<name>A0A163K8E0_ABSGL</name>
<dbReference type="SMART" id="SM00584">
    <property type="entry name" value="TLDc"/>
    <property type="match status" value="1"/>
</dbReference>